<dbReference type="PANTHER" id="PTHR30154:SF53">
    <property type="entry name" value="HTH-TYPE TRANSCRIPTIONAL REGULATOR LRPC"/>
    <property type="match status" value="1"/>
</dbReference>
<dbReference type="InterPro" id="IPR019888">
    <property type="entry name" value="Tscrpt_reg_AsnC-like"/>
</dbReference>
<dbReference type="SUPFAM" id="SSF46785">
    <property type="entry name" value="Winged helix' DNA-binding domain"/>
    <property type="match status" value="1"/>
</dbReference>
<dbReference type="FunFam" id="3.30.70.920:FF:000003">
    <property type="entry name" value="AsnC family transcriptional regulator"/>
    <property type="match status" value="1"/>
</dbReference>
<keyword evidence="6" id="KW-1185">Reference proteome</keyword>
<dbReference type="SMART" id="SM00344">
    <property type="entry name" value="HTH_ASNC"/>
    <property type="match status" value="1"/>
</dbReference>
<evidence type="ECO:0000256" key="2">
    <source>
        <dbReference type="ARBA" id="ARBA00023125"/>
    </source>
</evidence>
<feature type="domain" description="HTH asnC-type" evidence="4">
    <location>
        <begin position="31"/>
        <end position="91"/>
    </location>
</feature>
<protein>
    <submittedName>
        <fullName evidence="5">Lrp/AsnC family leucine-responsive transcriptional regulator</fullName>
    </submittedName>
</protein>
<dbReference type="PROSITE" id="PS50956">
    <property type="entry name" value="HTH_ASNC_2"/>
    <property type="match status" value="1"/>
</dbReference>
<sequence>MRRRPAAKPEIFRSAGLRTASLTLVTEVLDDGIDRLLVHLLAEDGRATLTTLAAAAGLSVSAVQARVRRLEAKGVIRAYSADVDPEALGLPLAAFVAITPLDPAQPDDAPERLMSLPAIEACYSVAGDESYLLLVRVASPRALEELLAAIRATANVRTRTTVVLSTAFERRSVAYADRIPAVE</sequence>
<dbReference type="InterPro" id="IPR019887">
    <property type="entry name" value="Tscrpt_reg_AsnC/Lrp_C"/>
</dbReference>
<dbReference type="Proteomes" id="UP000239485">
    <property type="component" value="Unassembled WGS sequence"/>
</dbReference>
<proteinExistence type="predicted"/>
<evidence type="ECO:0000256" key="3">
    <source>
        <dbReference type="ARBA" id="ARBA00023163"/>
    </source>
</evidence>
<dbReference type="GO" id="GO:0043200">
    <property type="term" value="P:response to amino acid"/>
    <property type="evidence" value="ECO:0007669"/>
    <property type="project" value="TreeGrafter"/>
</dbReference>
<dbReference type="OrthoDB" id="166264at2"/>
<dbReference type="GO" id="GO:0043565">
    <property type="term" value="F:sequence-specific DNA binding"/>
    <property type="evidence" value="ECO:0007669"/>
    <property type="project" value="InterPro"/>
</dbReference>
<dbReference type="GO" id="GO:0005829">
    <property type="term" value="C:cytosol"/>
    <property type="evidence" value="ECO:0007669"/>
    <property type="project" value="TreeGrafter"/>
</dbReference>
<keyword evidence="2" id="KW-0238">DNA-binding</keyword>
<dbReference type="InterPro" id="IPR036388">
    <property type="entry name" value="WH-like_DNA-bd_sf"/>
</dbReference>
<dbReference type="AlphaFoldDB" id="A0A2S6ID67"/>
<keyword evidence="3" id="KW-0804">Transcription</keyword>
<evidence type="ECO:0000259" key="4">
    <source>
        <dbReference type="PROSITE" id="PS50956"/>
    </source>
</evidence>
<evidence type="ECO:0000256" key="1">
    <source>
        <dbReference type="ARBA" id="ARBA00023015"/>
    </source>
</evidence>
<dbReference type="Pfam" id="PF01037">
    <property type="entry name" value="AsnC_trans_reg"/>
    <property type="match status" value="1"/>
</dbReference>
<dbReference type="InterPro" id="IPR036390">
    <property type="entry name" value="WH_DNA-bd_sf"/>
</dbReference>
<organism evidence="5 6">
    <name type="scientific">Kineococcus xinjiangensis</name>
    <dbReference type="NCBI Taxonomy" id="512762"/>
    <lineage>
        <taxon>Bacteria</taxon>
        <taxon>Bacillati</taxon>
        <taxon>Actinomycetota</taxon>
        <taxon>Actinomycetes</taxon>
        <taxon>Kineosporiales</taxon>
        <taxon>Kineosporiaceae</taxon>
        <taxon>Kineococcus</taxon>
    </lineage>
</organism>
<dbReference type="Pfam" id="PF13404">
    <property type="entry name" value="HTH_AsnC-type"/>
    <property type="match status" value="1"/>
</dbReference>
<reference evidence="5 6" key="1">
    <citation type="submission" date="2018-02" db="EMBL/GenBank/DDBJ databases">
        <title>Genomic Encyclopedia of Archaeal and Bacterial Type Strains, Phase II (KMG-II): from individual species to whole genera.</title>
        <authorList>
            <person name="Goeker M."/>
        </authorList>
    </citation>
    <scope>NUCLEOTIDE SEQUENCE [LARGE SCALE GENOMIC DNA]</scope>
    <source>
        <strain evidence="5 6">DSM 22857</strain>
    </source>
</reference>
<name>A0A2S6ID67_9ACTN</name>
<accession>A0A2S6ID67</accession>
<dbReference type="Gene3D" id="3.30.70.920">
    <property type="match status" value="1"/>
</dbReference>
<comment type="caution">
    <text evidence="5">The sequence shown here is derived from an EMBL/GenBank/DDBJ whole genome shotgun (WGS) entry which is preliminary data.</text>
</comment>
<dbReference type="PRINTS" id="PR00033">
    <property type="entry name" value="HTHASNC"/>
</dbReference>
<keyword evidence="1" id="KW-0805">Transcription regulation</keyword>
<dbReference type="InterPro" id="IPR011008">
    <property type="entry name" value="Dimeric_a/b-barrel"/>
</dbReference>
<dbReference type="PANTHER" id="PTHR30154">
    <property type="entry name" value="LEUCINE-RESPONSIVE REGULATORY PROTEIN"/>
    <property type="match status" value="1"/>
</dbReference>
<dbReference type="Gene3D" id="1.10.10.10">
    <property type="entry name" value="Winged helix-like DNA-binding domain superfamily/Winged helix DNA-binding domain"/>
    <property type="match status" value="1"/>
</dbReference>
<evidence type="ECO:0000313" key="6">
    <source>
        <dbReference type="Proteomes" id="UP000239485"/>
    </source>
</evidence>
<dbReference type="EMBL" id="PTJD01000017">
    <property type="protein sequence ID" value="PPK92110.1"/>
    <property type="molecule type" value="Genomic_DNA"/>
</dbReference>
<evidence type="ECO:0000313" key="5">
    <source>
        <dbReference type="EMBL" id="PPK92110.1"/>
    </source>
</evidence>
<dbReference type="SUPFAM" id="SSF54909">
    <property type="entry name" value="Dimeric alpha+beta barrel"/>
    <property type="match status" value="1"/>
</dbReference>
<dbReference type="InterPro" id="IPR000485">
    <property type="entry name" value="AsnC-type_HTH_dom"/>
</dbReference>
<gene>
    <name evidence="5" type="ORF">CLV92_11775</name>
</gene>